<dbReference type="RefSeq" id="WP_055725024.1">
    <property type="nucleotide sequence ID" value="NZ_JBJVNI010000007.1"/>
</dbReference>
<keyword evidence="1" id="KW-0812">Transmembrane</keyword>
<keyword evidence="3" id="KW-1185">Reference proteome</keyword>
<organism evidence="2 3">
    <name type="scientific">Streptomyces niveiscabiei</name>
    <dbReference type="NCBI Taxonomy" id="164115"/>
    <lineage>
        <taxon>Bacteria</taxon>
        <taxon>Bacillati</taxon>
        <taxon>Actinomycetota</taxon>
        <taxon>Actinomycetes</taxon>
        <taxon>Kitasatosporales</taxon>
        <taxon>Streptomycetaceae</taxon>
        <taxon>Streptomyces</taxon>
    </lineage>
</organism>
<feature type="transmembrane region" description="Helical" evidence="1">
    <location>
        <begin position="53"/>
        <end position="74"/>
    </location>
</feature>
<name>A0ABW9HPM6_9ACTN</name>
<dbReference type="Proteomes" id="UP001631957">
    <property type="component" value="Unassembled WGS sequence"/>
</dbReference>
<keyword evidence="1" id="KW-0472">Membrane</keyword>
<evidence type="ECO:0008006" key="4">
    <source>
        <dbReference type="Google" id="ProtNLM"/>
    </source>
</evidence>
<gene>
    <name evidence="2" type="ORF">ACKI18_15110</name>
</gene>
<feature type="transmembrane region" description="Helical" evidence="1">
    <location>
        <begin position="12"/>
        <end position="33"/>
    </location>
</feature>
<evidence type="ECO:0000256" key="1">
    <source>
        <dbReference type="SAM" id="Phobius"/>
    </source>
</evidence>
<comment type="caution">
    <text evidence="2">The sequence shown here is derived from an EMBL/GenBank/DDBJ whole genome shotgun (WGS) entry which is preliminary data.</text>
</comment>
<evidence type="ECO:0000313" key="2">
    <source>
        <dbReference type="EMBL" id="MFM9610029.1"/>
    </source>
</evidence>
<keyword evidence="1" id="KW-1133">Transmembrane helix</keyword>
<reference evidence="2 3" key="1">
    <citation type="submission" date="2024-12" db="EMBL/GenBank/DDBJ databases">
        <title>Forecasting of Potato common scab and diversities of Pathogenic streptomyces spp. in china.</title>
        <authorList>
            <person name="Handique U."/>
            <person name="Wu J."/>
        </authorList>
    </citation>
    <scope>NUCLEOTIDE SEQUENCE [LARGE SCALE GENOMIC DNA]</scope>
    <source>
        <strain evidence="2 3">ZRIMU1530</strain>
    </source>
</reference>
<accession>A0ABW9HPM6</accession>
<sequence>MHLNWSALGQVAAVSLGVTVAVVVVFSLGVLGLARGPEEDTPAGGTASVAGRVQAGLCFLACAAVVAYGIYLIVPQFH</sequence>
<dbReference type="EMBL" id="JBJVNI010000007">
    <property type="protein sequence ID" value="MFM9610029.1"/>
    <property type="molecule type" value="Genomic_DNA"/>
</dbReference>
<proteinExistence type="predicted"/>
<protein>
    <recommendedName>
        <fullName evidence="4">Secreted protein</fullName>
    </recommendedName>
</protein>
<evidence type="ECO:0000313" key="3">
    <source>
        <dbReference type="Proteomes" id="UP001631957"/>
    </source>
</evidence>